<name>A0ABR1XEC6_9PEZI</name>
<organism evidence="2 3">
    <name type="scientific">Apiospora hydei</name>
    <dbReference type="NCBI Taxonomy" id="1337664"/>
    <lineage>
        <taxon>Eukaryota</taxon>
        <taxon>Fungi</taxon>
        <taxon>Dikarya</taxon>
        <taxon>Ascomycota</taxon>
        <taxon>Pezizomycotina</taxon>
        <taxon>Sordariomycetes</taxon>
        <taxon>Xylariomycetidae</taxon>
        <taxon>Amphisphaeriales</taxon>
        <taxon>Apiosporaceae</taxon>
        <taxon>Apiospora</taxon>
    </lineage>
</organism>
<reference evidence="2 3" key="1">
    <citation type="submission" date="2023-01" db="EMBL/GenBank/DDBJ databases">
        <title>Analysis of 21 Apiospora genomes using comparative genomics revels a genus with tremendous synthesis potential of carbohydrate active enzymes and secondary metabolites.</title>
        <authorList>
            <person name="Sorensen T."/>
        </authorList>
    </citation>
    <scope>NUCLEOTIDE SEQUENCE [LARGE SCALE GENOMIC DNA]</scope>
    <source>
        <strain evidence="2 3">CBS 114990</strain>
    </source>
</reference>
<evidence type="ECO:0000313" key="2">
    <source>
        <dbReference type="EMBL" id="KAK8095036.1"/>
    </source>
</evidence>
<dbReference type="EMBL" id="JAQQWN010000002">
    <property type="protein sequence ID" value="KAK8095036.1"/>
    <property type="molecule type" value="Genomic_DNA"/>
</dbReference>
<dbReference type="GeneID" id="92039096"/>
<feature type="region of interest" description="Disordered" evidence="1">
    <location>
        <begin position="73"/>
        <end position="108"/>
    </location>
</feature>
<gene>
    <name evidence="2" type="ORF">PG997_001721</name>
</gene>
<evidence type="ECO:0000256" key="1">
    <source>
        <dbReference type="SAM" id="MobiDB-lite"/>
    </source>
</evidence>
<feature type="region of interest" description="Disordered" evidence="1">
    <location>
        <begin position="1"/>
        <end position="39"/>
    </location>
</feature>
<sequence length="121" mass="12673">MDAASDRSVYNGAANDTPSESTRKSPCQVHPKCPTLKGPYLTTLSFSETSHKSSSGSAAARIKKSLSRNAVASYMSTKNEGGDPVTALSLRPDSPTKSSANRRAKVGKEVEAALKKLNGSS</sequence>
<evidence type="ECO:0000313" key="3">
    <source>
        <dbReference type="Proteomes" id="UP001433268"/>
    </source>
</evidence>
<dbReference type="Proteomes" id="UP001433268">
    <property type="component" value="Unassembled WGS sequence"/>
</dbReference>
<dbReference type="RefSeq" id="XP_066675809.1">
    <property type="nucleotide sequence ID" value="XM_066806036.1"/>
</dbReference>
<keyword evidence="3" id="KW-1185">Reference proteome</keyword>
<comment type="caution">
    <text evidence="2">The sequence shown here is derived from an EMBL/GenBank/DDBJ whole genome shotgun (WGS) entry which is preliminary data.</text>
</comment>
<proteinExistence type="predicted"/>
<protein>
    <submittedName>
        <fullName evidence="2">Uncharacterized protein</fullName>
    </submittedName>
</protein>
<accession>A0ABR1XEC6</accession>